<accession>A0A1G2PHN4</accession>
<dbReference type="EMBL" id="MHSS01000013">
    <property type="protein sequence ID" value="OHA47858.1"/>
    <property type="molecule type" value="Genomic_DNA"/>
</dbReference>
<protein>
    <submittedName>
        <fullName evidence="1">Uncharacterized protein</fullName>
    </submittedName>
</protein>
<reference evidence="1 2" key="1">
    <citation type="journal article" date="2016" name="Nat. Commun.">
        <title>Thousands of microbial genomes shed light on interconnected biogeochemical processes in an aquifer system.</title>
        <authorList>
            <person name="Anantharaman K."/>
            <person name="Brown C.T."/>
            <person name="Hug L.A."/>
            <person name="Sharon I."/>
            <person name="Castelle C.J."/>
            <person name="Probst A.J."/>
            <person name="Thomas B.C."/>
            <person name="Singh A."/>
            <person name="Wilkins M.J."/>
            <person name="Karaoz U."/>
            <person name="Brodie E.L."/>
            <person name="Williams K.H."/>
            <person name="Hubbard S.S."/>
            <person name="Banfield J.F."/>
        </authorList>
    </citation>
    <scope>NUCLEOTIDE SEQUENCE [LARGE SCALE GENOMIC DNA]</scope>
</reference>
<evidence type="ECO:0000313" key="2">
    <source>
        <dbReference type="Proteomes" id="UP000177629"/>
    </source>
</evidence>
<dbReference type="Proteomes" id="UP000177629">
    <property type="component" value="Unassembled WGS sequence"/>
</dbReference>
<proteinExistence type="predicted"/>
<dbReference type="AlphaFoldDB" id="A0A1G2PHN4"/>
<name>A0A1G2PHN4_9BACT</name>
<sequence>MLNLSRDQVRKILEYLEAETNITQKQLWRVLEKHGGILRDGVDTAEERKFGHQIRPQERGDFFDEIAKEMHLTHEQQRKLRYAISPQHIRETLRRIEKEAKNN</sequence>
<organism evidence="1 2">
    <name type="scientific">Candidatus Terrybacteria bacterium RIFCSPHIGHO2_01_FULL_48_17</name>
    <dbReference type="NCBI Taxonomy" id="1802362"/>
    <lineage>
        <taxon>Bacteria</taxon>
        <taxon>Candidatus Terryibacteriota</taxon>
    </lineage>
</organism>
<dbReference type="STRING" id="1802362.A2806_02345"/>
<evidence type="ECO:0000313" key="1">
    <source>
        <dbReference type="EMBL" id="OHA47858.1"/>
    </source>
</evidence>
<comment type="caution">
    <text evidence="1">The sequence shown here is derived from an EMBL/GenBank/DDBJ whole genome shotgun (WGS) entry which is preliminary data.</text>
</comment>
<gene>
    <name evidence="1" type="ORF">A2806_02345</name>
</gene>